<evidence type="ECO:0000256" key="2">
    <source>
        <dbReference type="ARBA" id="ARBA00022475"/>
    </source>
</evidence>
<evidence type="ECO:0000256" key="11">
    <source>
        <dbReference type="PROSITE-ProRule" id="PRU00284"/>
    </source>
</evidence>
<dbReference type="InterPro" id="IPR004090">
    <property type="entry name" value="Chemotax_Me-accpt_rcpt"/>
</dbReference>
<evidence type="ECO:0000256" key="3">
    <source>
        <dbReference type="ARBA" id="ARBA00022481"/>
    </source>
</evidence>
<dbReference type="PANTHER" id="PTHR32089">
    <property type="entry name" value="METHYL-ACCEPTING CHEMOTAXIS PROTEIN MCPB"/>
    <property type="match status" value="1"/>
</dbReference>
<keyword evidence="9 11" id="KW-0807">Transducer</keyword>
<comment type="caution">
    <text evidence="16">The sequence shown here is derived from an EMBL/GenBank/DDBJ whole genome shotgun (WGS) entry which is preliminary data.</text>
</comment>
<feature type="domain" description="T-SNARE coiled-coil homology" evidence="14">
    <location>
        <begin position="499"/>
        <end position="548"/>
    </location>
</feature>
<reference evidence="16" key="2">
    <citation type="submission" date="2020-01" db="EMBL/GenBank/DDBJ databases">
        <authorList>
            <consortium name="NCBI Pathogen Detection Project"/>
        </authorList>
    </citation>
    <scope>NUCLEOTIDE SEQUENCE</scope>
    <source>
        <strain evidence="16">OLC2673_Aeromonas</strain>
    </source>
</reference>
<dbReference type="PROSITE" id="PS50111">
    <property type="entry name" value="CHEMOTAXIS_TRANSDUC_2"/>
    <property type="match status" value="1"/>
</dbReference>
<dbReference type="InterPro" id="IPR004089">
    <property type="entry name" value="MCPsignal_dom"/>
</dbReference>
<comment type="similarity">
    <text evidence="10">Belongs to the methyl-accepting chemotaxis (MCP) protein family.</text>
</comment>
<dbReference type="GO" id="GO:0005886">
    <property type="term" value="C:plasma membrane"/>
    <property type="evidence" value="ECO:0007669"/>
    <property type="project" value="UniProtKB-SubCell"/>
</dbReference>
<dbReference type="GO" id="GO:0007165">
    <property type="term" value="P:signal transduction"/>
    <property type="evidence" value="ECO:0007669"/>
    <property type="project" value="UniProtKB-KW"/>
</dbReference>
<dbReference type="SMART" id="SM00283">
    <property type="entry name" value="MA"/>
    <property type="match status" value="1"/>
</dbReference>
<evidence type="ECO:0000256" key="4">
    <source>
        <dbReference type="ARBA" id="ARBA00022500"/>
    </source>
</evidence>
<evidence type="ECO:0000313" key="17">
    <source>
        <dbReference type="Proteomes" id="UP000859505"/>
    </source>
</evidence>
<accession>A0AAD3U9U2</accession>
<keyword evidence="4" id="KW-0145">Chemotaxis</keyword>
<gene>
    <name evidence="16" type="ORF">JAJ28_001863</name>
</gene>
<evidence type="ECO:0000256" key="6">
    <source>
        <dbReference type="ARBA" id="ARBA00022692"/>
    </source>
</evidence>
<name>A0AAD3U9U2_AERHY</name>
<dbReference type="PRINTS" id="PR00260">
    <property type="entry name" value="CHEMTRNSDUCR"/>
</dbReference>
<keyword evidence="2" id="KW-1003">Cell membrane</keyword>
<evidence type="ECO:0000259" key="15">
    <source>
        <dbReference type="PROSITE" id="PS50885"/>
    </source>
</evidence>
<evidence type="ECO:0000256" key="10">
    <source>
        <dbReference type="ARBA" id="ARBA00029447"/>
    </source>
</evidence>
<dbReference type="GO" id="GO:0004888">
    <property type="term" value="F:transmembrane signaling receptor activity"/>
    <property type="evidence" value="ECO:0007669"/>
    <property type="project" value="InterPro"/>
</dbReference>
<protein>
    <submittedName>
        <fullName evidence="16">Methyl-accepting chemotaxis protein</fullName>
    </submittedName>
</protein>
<comment type="subcellular location">
    <subcellularLocation>
        <location evidence="1">Cell inner membrane</location>
        <topology evidence="1">Multi-pass membrane protein</topology>
    </subcellularLocation>
</comment>
<evidence type="ECO:0000313" key="16">
    <source>
        <dbReference type="EMBL" id="HAT6344142.1"/>
    </source>
</evidence>
<dbReference type="InterPro" id="IPR024478">
    <property type="entry name" value="HlyB_4HB_MCP"/>
</dbReference>
<organism evidence="16 17">
    <name type="scientific">Aeromonas hydrophila</name>
    <dbReference type="NCBI Taxonomy" id="644"/>
    <lineage>
        <taxon>Bacteria</taxon>
        <taxon>Pseudomonadati</taxon>
        <taxon>Pseudomonadota</taxon>
        <taxon>Gammaproteobacteria</taxon>
        <taxon>Aeromonadales</taxon>
        <taxon>Aeromonadaceae</taxon>
        <taxon>Aeromonas</taxon>
    </lineage>
</organism>
<dbReference type="GO" id="GO:0006935">
    <property type="term" value="P:chemotaxis"/>
    <property type="evidence" value="ECO:0007669"/>
    <property type="project" value="UniProtKB-KW"/>
</dbReference>
<feature type="domain" description="HAMP" evidence="15">
    <location>
        <begin position="276"/>
        <end position="307"/>
    </location>
</feature>
<keyword evidence="3" id="KW-0488">Methylation</keyword>
<feature type="transmembrane region" description="Helical" evidence="12">
    <location>
        <begin position="235"/>
        <end position="256"/>
    </location>
</feature>
<evidence type="ECO:0000259" key="13">
    <source>
        <dbReference type="PROSITE" id="PS50111"/>
    </source>
</evidence>
<dbReference type="Proteomes" id="UP000859505">
    <property type="component" value="Unassembled WGS sequence"/>
</dbReference>
<dbReference type="PROSITE" id="PS50885">
    <property type="entry name" value="HAMP"/>
    <property type="match status" value="1"/>
</dbReference>
<dbReference type="EMBL" id="DACTUL010000011">
    <property type="protein sequence ID" value="HAT6344142.1"/>
    <property type="molecule type" value="Genomic_DNA"/>
</dbReference>
<keyword evidence="7 12" id="KW-1133">Transmembrane helix</keyword>
<dbReference type="Pfam" id="PF12729">
    <property type="entry name" value="4HB_MCP_1"/>
    <property type="match status" value="1"/>
</dbReference>
<dbReference type="Gene3D" id="1.10.287.950">
    <property type="entry name" value="Methyl-accepting chemotaxis protein"/>
    <property type="match status" value="1"/>
</dbReference>
<dbReference type="Pfam" id="PF00015">
    <property type="entry name" value="MCPsignal"/>
    <property type="match status" value="1"/>
</dbReference>
<proteinExistence type="inferred from homology"/>
<feature type="transmembrane region" description="Helical" evidence="12">
    <location>
        <begin position="46"/>
        <end position="67"/>
    </location>
</feature>
<feature type="domain" description="Methyl-accepting transducer" evidence="13">
    <location>
        <begin position="312"/>
        <end position="548"/>
    </location>
</feature>
<dbReference type="SUPFAM" id="SSF58104">
    <property type="entry name" value="Methyl-accepting chemotaxis protein (MCP) signaling domain"/>
    <property type="match status" value="1"/>
</dbReference>
<evidence type="ECO:0000256" key="1">
    <source>
        <dbReference type="ARBA" id="ARBA00004429"/>
    </source>
</evidence>
<evidence type="ECO:0000256" key="9">
    <source>
        <dbReference type="ARBA" id="ARBA00023224"/>
    </source>
</evidence>
<evidence type="ECO:0000256" key="5">
    <source>
        <dbReference type="ARBA" id="ARBA00022519"/>
    </source>
</evidence>
<keyword evidence="5" id="KW-0997">Cell inner membrane</keyword>
<dbReference type="InterPro" id="IPR003660">
    <property type="entry name" value="HAMP_dom"/>
</dbReference>
<reference evidence="16" key="1">
    <citation type="journal article" date="2018" name="Genome Biol.">
        <title>SKESA: strategic k-mer extension for scrupulous assemblies.</title>
        <authorList>
            <person name="Souvorov A."/>
            <person name="Agarwala R."/>
            <person name="Lipman D.J."/>
        </authorList>
    </citation>
    <scope>NUCLEOTIDE SEQUENCE</scope>
    <source>
        <strain evidence="16">OLC2673_Aeromonas</strain>
    </source>
</reference>
<dbReference type="PANTHER" id="PTHR32089:SF39">
    <property type="entry name" value="METHYL-ACCEPTING CHEMOTAXIS PROTEIN HLYB"/>
    <property type="match status" value="1"/>
</dbReference>
<sequence length="584" mass="62850">MAPLFVGRLLTKTQVGAKSVDLYSDNSHRHDQRGKPMLEGKLTLKLQLILAVTVPCLALLLVGGASLKSMGTIQQQSTELYQNTATPMRAMAEVVSRIPRMRVGIDMMLLQDTSLKDAKGVITRVKESREEDIPEMRQAMQQAVTAQTDPAAKANAQQLLSQFEGMASNELAPMLQALEQGDMEAARGIYRDRYTVTYGTMRKDANALLDGLIQQAQQRHQLGEQSYASGRLQMISIITGAILISLLVSVLILMNLKRRVGFLQQYIGYAAEHLALDSRAQLNGNDELAEITVSFNHFVSKIHSAIEQVARNSHQLAATADEVAAKAQLTQQNCTAQRDRTVQVATAIHQMGATVTEIAGNASLAAEVARQANEQADAGACVVAQARHGIVGLSDEIAQVAGVIESLATQTDSIGSILETIRSISEQTNLLALNAAIEAARAGEQGRGFAVVADEVRNLANRSAASTAEIQGMINRLQEQSARAVSAMTQGRSQSLAVVTQADEANGALGQITAHITQINDMNIQVATATEEQSSVVGELNRNVEDINQLTMETADIAHQLTDASRGLQQLSGELDKLVGNFRL</sequence>
<evidence type="ECO:0000256" key="12">
    <source>
        <dbReference type="SAM" id="Phobius"/>
    </source>
</evidence>
<keyword evidence="6 12" id="KW-0812">Transmembrane</keyword>
<evidence type="ECO:0000259" key="14">
    <source>
        <dbReference type="PROSITE" id="PS50192"/>
    </source>
</evidence>
<dbReference type="InterPro" id="IPR000727">
    <property type="entry name" value="T_SNARE_dom"/>
</dbReference>
<dbReference type="FunFam" id="1.10.287.950:FF:000001">
    <property type="entry name" value="Methyl-accepting chemotaxis sensory transducer"/>
    <property type="match status" value="1"/>
</dbReference>
<keyword evidence="8 12" id="KW-0472">Membrane</keyword>
<evidence type="ECO:0000256" key="7">
    <source>
        <dbReference type="ARBA" id="ARBA00022989"/>
    </source>
</evidence>
<dbReference type="PROSITE" id="PS50192">
    <property type="entry name" value="T_SNARE"/>
    <property type="match status" value="1"/>
</dbReference>
<dbReference type="AlphaFoldDB" id="A0AAD3U9U2"/>
<evidence type="ECO:0000256" key="8">
    <source>
        <dbReference type="ARBA" id="ARBA00023136"/>
    </source>
</evidence>
<dbReference type="CDD" id="cd11386">
    <property type="entry name" value="MCP_signal"/>
    <property type="match status" value="1"/>
</dbReference>